<dbReference type="Proteomes" id="UP000494165">
    <property type="component" value="Unassembled WGS sequence"/>
</dbReference>
<sequence length="67" mass="7306">MPSLRHEDSGYTPIKEEKNSERPGIIEGGSVSRPGAEEGDEGPDHFYGGFGESASWWPVWDPSSLVT</sequence>
<feature type="region of interest" description="Disordered" evidence="1">
    <location>
        <begin position="1"/>
        <end position="54"/>
    </location>
</feature>
<keyword evidence="3" id="KW-1185">Reference proteome</keyword>
<protein>
    <submittedName>
        <fullName evidence="2">Uncharacterized protein</fullName>
    </submittedName>
</protein>
<feature type="compositionally biased region" description="Basic and acidic residues" evidence="1">
    <location>
        <begin position="1"/>
        <end position="21"/>
    </location>
</feature>
<organism evidence="2 3">
    <name type="scientific">Cloeon dipterum</name>
    <dbReference type="NCBI Taxonomy" id="197152"/>
    <lineage>
        <taxon>Eukaryota</taxon>
        <taxon>Metazoa</taxon>
        <taxon>Ecdysozoa</taxon>
        <taxon>Arthropoda</taxon>
        <taxon>Hexapoda</taxon>
        <taxon>Insecta</taxon>
        <taxon>Pterygota</taxon>
        <taxon>Palaeoptera</taxon>
        <taxon>Ephemeroptera</taxon>
        <taxon>Pisciforma</taxon>
        <taxon>Baetidae</taxon>
        <taxon>Cloeon</taxon>
    </lineage>
</organism>
<accession>A0A8S1CAS2</accession>
<evidence type="ECO:0000313" key="2">
    <source>
        <dbReference type="EMBL" id="CAB3365502.1"/>
    </source>
</evidence>
<name>A0A8S1CAS2_9INSE</name>
<dbReference type="EMBL" id="CADEPI010000021">
    <property type="protein sequence ID" value="CAB3365502.1"/>
    <property type="molecule type" value="Genomic_DNA"/>
</dbReference>
<reference evidence="2 3" key="1">
    <citation type="submission" date="2020-04" db="EMBL/GenBank/DDBJ databases">
        <authorList>
            <person name="Alioto T."/>
            <person name="Alioto T."/>
            <person name="Gomez Garrido J."/>
        </authorList>
    </citation>
    <scope>NUCLEOTIDE SEQUENCE [LARGE SCALE GENOMIC DNA]</scope>
</reference>
<evidence type="ECO:0000313" key="3">
    <source>
        <dbReference type="Proteomes" id="UP000494165"/>
    </source>
</evidence>
<evidence type="ECO:0000256" key="1">
    <source>
        <dbReference type="SAM" id="MobiDB-lite"/>
    </source>
</evidence>
<comment type="caution">
    <text evidence="2">The sequence shown here is derived from an EMBL/GenBank/DDBJ whole genome shotgun (WGS) entry which is preliminary data.</text>
</comment>
<proteinExistence type="predicted"/>
<dbReference type="AlphaFoldDB" id="A0A8S1CAS2"/>
<gene>
    <name evidence="2" type="ORF">CLODIP_2_CD05515</name>
</gene>